<dbReference type="InterPro" id="IPR044673">
    <property type="entry name" value="DCL-like"/>
</dbReference>
<evidence type="ECO:0008006" key="3">
    <source>
        <dbReference type="Google" id="ProtNLM"/>
    </source>
</evidence>
<dbReference type="RefSeq" id="WP_088473955.1">
    <property type="nucleotide sequence ID" value="NZ_NISJ01000011.1"/>
</dbReference>
<evidence type="ECO:0000313" key="1">
    <source>
        <dbReference type="EMBL" id="OWQ92934.1"/>
    </source>
</evidence>
<comment type="caution">
    <text evidence="1">The sequence shown here is derived from an EMBL/GenBank/DDBJ whole genome shotgun (WGS) entry which is preliminary data.</text>
</comment>
<dbReference type="Proteomes" id="UP000197097">
    <property type="component" value="Unassembled WGS sequence"/>
</dbReference>
<dbReference type="EMBL" id="NISJ01000011">
    <property type="protein sequence ID" value="OWQ92934.1"/>
    <property type="molecule type" value="Genomic_DNA"/>
</dbReference>
<dbReference type="Pfam" id="PF11523">
    <property type="entry name" value="DUF3223"/>
    <property type="match status" value="1"/>
</dbReference>
<gene>
    <name evidence="1" type="ORF">CDQ91_17290</name>
</gene>
<accession>A0A246JJW0</accession>
<organism evidence="1 2">
    <name type="scientific">Sphingopyxis witflariensis</name>
    <dbReference type="NCBI Taxonomy" id="173675"/>
    <lineage>
        <taxon>Bacteria</taxon>
        <taxon>Pseudomonadati</taxon>
        <taxon>Pseudomonadota</taxon>
        <taxon>Alphaproteobacteria</taxon>
        <taxon>Sphingomonadales</taxon>
        <taxon>Sphingomonadaceae</taxon>
        <taxon>Sphingopyxis</taxon>
    </lineage>
</organism>
<protein>
    <recommendedName>
        <fullName evidence="3">DUF3223 domain-containing protein</fullName>
    </recommendedName>
</protein>
<proteinExistence type="predicted"/>
<dbReference type="Gene3D" id="3.10.450.40">
    <property type="match status" value="1"/>
</dbReference>
<name>A0A246JJW0_9SPHN</name>
<dbReference type="PANTHER" id="PTHR33415:SF12">
    <property type="entry name" value="PROTEIN EMBRYO DEFECTIVE 514"/>
    <property type="match status" value="1"/>
</dbReference>
<evidence type="ECO:0000313" key="2">
    <source>
        <dbReference type="Proteomes" id="UP000197097"/>
    </source>
</evidence>
<dbReference type="AlphaFoldDB" id="A0A246JJW0"/>
<dbReference type="OrthoDB" id="892817at2"/>
<dbReference type="PANTHER" id="PTHR33415">
    <property type="entry name" value="PROTEIN EMBRYO DEFECTIVE 514"/>
    <property type="match status" value="1"/>
</dbReference>
<keyword evidence="2" id="KW-1185">Reference proteome</keyword>
<reference evidence="1 2" key="1">
    <citation type="journal article" date="2002" name="Int. J. Syst. Evol. Microbiol.">
        <title>Sphingopyxis witflariensis sp. nov., isolated from activated sludge.</title>
        <authorList>
            <person name="Kampfer P."/>
            <person name="Witzenberger R."/>
            <person name="Denner E.B."/>
            <person name="Busse H.J."/>
            <person name="Neef A."/>
        </authorList>
    </citation>
    <scope>NUCLEOTIDE SEQUENCE [LARGE SCALE GENOMIC DNA]</scope>
    <source>
        <strain evidence="1 2">DSM 14551</strain>
    </source>
</reference>
<sequence length="102" mass="11248">MPAQPFNLGELKFPKKGDAVAYLNVMLHKYDVGDKVNSEDSKILVAALGRHPEGEEKIGCGVESFSVRTADFGTKCFWINRTDGSTEKFAHRACVYGKVRPA</sequence>